<gene>
    <name evidence="4" type="ORF">HMPREF9429_01577</name>
</gene>
<dbReference type="eggNOG" id="COG1739">
    <property type="taxonomic scope" value="Bacteria"/>
</dbReference>
<evidence type="ECO:0000313" key="4">
    <source>
        <dbReference type="EMBL" id="EFQ03633.1"/>
    </source>
</evidence>
<dbReference type="SUPFAM" id="SSF54211">
    <property type="entry name" value="Ribosomal protein S5 domain 2-like"/>
    <property type="match status" value="1"/>
</dbReference>
<evidence type="ECO:0000259" key="2">
    <source>
        <dbReference type="Pfam" id="PF01205"/>
    </source>
</evidence>
<dbReference type="Pfam" id="PF01205">
    <property type="entry name" value="Impact_N"/>
    <property type="match status" value="1"/>
</dbReference>
<dbReference type="InterPro" id="IPR015796">
    <property type="entry name" value="Impact_YigZ-like"/>
</dbReference>
<feature type="domain" description="Impact N-terminal" evidence="2">
    <location>
        <begin position="29"/>
        <end position="134"/>
    </location>
</feature>
<sequence>MFFLFYGGCMPTPVMSSVRGESYAEYVIKKSKFIARAVHITTEEEAQAYLRDGKKQYWDARHNCYAYQLGMNFEKQKSSDDGEPSGTAGKPILEVLKNKGLTNTLIVVTRYFGGIKLGTGGLIRAYGTAAVAALDNAIIEDYINCRILYLQTDYSFLSATERLLPDFEAVITKRNFADFVGLTVEVPEDKADECLLALRDKTNGTLTVREKDKKIVPHIRPE</sequence>
<dbReference type="HOGENOM" id="CLU_083552_1_1_9"/>
<dbReference type="InterPro" id="IPR036956">
    <property type="entry name" value="Impact_N_sf"/>
</dbReference>
<accession>E2ZDS1</accession>
<dbReference type="EMBL" id="AECS01000039">
    <property type="protein sequence ID" value="EFQ03633.1"/>
    <property type="molecule type" value="Genomic_DNA"/>
</dbReference>
<dbReference type="InterPro" id="IPR023582">
    <property type="entry name" value="Impact"/>
</dbReference>
<feature type="domain" description="UPF0029" evidence="3">
    <location>
        <begin position="150"/>
        <end position="204"/>
    </location>
</feature>
<proteinExistence type="inferred from homology"/>
<name>E2ZDS1_9FIRM</name>
<dbReference type="Gene3D" id="3.30.230.30">
    <property type="entry name" value="Impact, N-terminal domain"/>
    <property type="match status" value="1"/>
</dbReference>
<dbReference type="Gene3D" id="3.30.70.240">
    <property type="match status" value="1"/>
</dbReference>
<dbReference type="GO" id="GO:0005737">
    <property type="term" value="C:cytoplasm"/>
    <property type="evidence" value="ECO:0007669"/>
    <property type="project" value="TreeGrafter"/>
</dbReference>
<dbReference type="NCBIfam" id="TIGR00257">
    <property type="entry name" value="IMPACT_YIGZ"/>
    <property type="match status" value="1"/>
</dbReference>
<evidence type="ECO:0000259" key="3">
    <source>
        <dbReference type="Pfam" id="PF09186"/>
    </source>
</evidence>
<comment type="similarity">
    <text evidence="1">Belongs to the IMPACT family.</text>
</comment>
<comment type="caution">
    <text evidence="4">The sequence shown here is derived from an EMBL/GenBank/DDBJ whole genome shotgun (WGS) entry which is preliminary data.</text>
</comment>
<dbReference type="InterPro" id="IPR020569">
    <property type="entry name" value="UPF0029_Impact_CS"/>
</dbReference>
<dbReference type="Proteomes" id="UP000003195">
    <property type="component" value="Unassembled WGS sequence"/>
</dbReference>
<dbReference type="InterPro" id="IPR001498">
    <property type="entry name" value="Impact_N"/>
</dbReference>
<dbReference type="PROSITE" id="PS00910">
    <property type="entry name" value="UPF0029"/>
    <property type="match status" value="1"/>
</dbReference>
<reference evidence="4 5" key="1">
    <citation type="submission" date="2010-08" db="EMBL/GenBank/DDBJ databases">
        <authorList>
            <person name="Weinstock G."/>
            <person name="Sodergren E."/>
            <person name="Clifton S."/>
            <person name="Fulton L."/>
            <person name="Fulton B."/>
            <person name="Courtney L."/>
            <person name="Fronick C."/>
            <person name="Harrison M."/>
            <person name="Strong C."/>
            <person name="Farmer C."/>
            <person name="Delahaunty K."/>
            <person name="Markovic C."/>
            <person name="Hall O."/>
            <person name="Minx P."/>
            <person name="Tomlinson C."/>
            <person name="Mitreva M."/>
            <person name="Hou S."/>
            <person name="Chen J."/>
            <person name="Wollam A."/>
            <person name="Pepin K.H."/>
            <person name="Johnson M."/>
            <person name="Bhonagiri V."/>
            <person name="Zhang X."/>
            <person name="Suruliraj S."/>
            <person name="Warren W."/>
            <person name="Chinwalla A."/>
            <person name="Mardis E.R."/>
            <person name="Wilson R.K."/>
        </authorList>
    </citation>
    <scope>NUCLEOTIDE SEQUENCE [LARGE SCALE GENOMIC DNA]</scope>
    <source>
        <strain evidence="4 5">F0359</strain>
    </source>
</reference>
<evidence type="ECO:0000313" key="5">
    <source>
        <dbReference type="Proteomes" id="UP000003195"/>
    </source>
</evidence>
<dbReference type="AlphaFoldDB" id="E2ZDS1"/>
<dbReference type="InterPro" id="IPR035647">
    <property type="entry name" value="EFG_III/V"/>
</dbReference>
<dbReference type="SUPFAM" id="SSF54980">
    <property type="entry name" value="EF-G C-terminal domain-like"/>
    <property type="match status" value="1"/>
</dbReference>
<organism evidence="4 5">
    <name type="scientific">Megasphaera micronuciformis F0359</name>
    <dbReference type="NCBI Taxonomy" id="706434"/>
    <lineage>
        <taxon>Bacteria</taxon>
        <taxon>Bacillati</taxon>
        <taxon>Bacillota</taxon>
        <taxon>Negativicutes</taxon>
        <taxon>Veillonellales</taxon>
        <taxon>Veillonellaceae</taxon>
        <taxon>Megasphaera</taxon>
    </lineage>
</organism>
<dbReference type="PANTHER" id="PTHR16301:SF20">
    <property type="entry name" value="IMPACT FAMILY MEMBER YIGZ"/>
    <property type="match status" value="1"/>
</dbReference>
<dbReference type="GO" id="GO:0006446">
    <property type="term" value="P:regulation of translational initiation"/>
    <property type="evidence" value="ECO:0007669"/>
    <property type="project" value="TreeGrafter"/>
</dbReference>
<dbReference type="InterPro" id="IPR015269">
    <property type="entry name" value="UPF0029_Impact_C"/>
</dbReference>
<dbReference type="InterPro" id="IPR020568">
    <property type="entry name" value="Ribosomal_Su5_D2-typ_SF"/>
</dbReference>
<dbReference type="Pfam" id="PF09186">
    <property type="entry name" value="DUF1949"/>
    <property type="match status" value="1"/>
</dbReference>
<protein>
    <submittedName>
        <fullName evidence="4">YigZ family protein</fullName>
    </submittedName>
</protein>
<evidence type="ECO:0000256" key="1">
    <source>
        <dbReference type="ARBA" id="ARBA00007665"/>
    </source>
</evidence>
<keyword evidence="5" id="KW-1185">Reference proteome</keyword>
<dbReference type="PANTHER" id="PTHR16301">
    <property type="entry name" value="IMPACT-RELATED"/>
    <property type="match status" value="1"/>
</dbReference>